<protein>
    <submittedName>
        <fullName evidence="1">Uncharacterized protein</fullName>
    </submittedName>
</protein>
<sequence length="308" mass="36454">MPIKETVYENDYLRRFVKDKEQAKKLGSSSTQKILWVCPNCKTQLVKSPGEIKRRGFKCKVCADNRSYSERLMEQLLKDNNIFYISQMRFDNCVYKDVLPFDFYLPKENICIEMHGEQHYDVRKNSKWYDDRMLFSDKIKEEYCLKNEIDYVAINCSKSDMDYILEEIKNSKLSDILNIYDKNSLKNAVMTRILNVDVKYLIDQHKKGISFLEISRETGLYRKKIVSILKKLGEYNPRGGAKNNTRKVVRLNDNKIFGSIKEAIDEVDLKQENNIVMVCRGKRKYAGRNPKTGEKYRWAYYSDYIEKS</sequence>
<evidence type="ECO:0000313" key="2">
    <source>
        <dbReference type="Proteomes" id="UP000648077"/>
    </source>
</evidence>
<proteinExistence type="predicted"/>
<dbReference type="AlphaFoldDB" id="A0A8X8G2Q4"/>
<comment type="caution">
    <text evidence="1">The sequence shown here is derived from an EMBL/GenBank/DDBJ whole genome shotgun (WGS) entry which is preliminary data.</text>
</comment>
<dbReference type="Proteomes" id="UP000648077">
    <property type="component" value="Unassembled WGS sequence"/>
</dbReference>
<reference evidence="1" key="1">
    <citation type="submission" date="2020-08" db="EMBL/GenBank/DDBJ databases">
        <title>Changes in the skin microbiome associated with squamous cell carcinoma in transplant recipients.</title>
        <authorList>
            <person name="Zaugg J."/>
            <person name="Krueger A."/>
            <person name="Lachner N."/>
        </authorList>
    </citation>
    <scope>NUCLEOTIDE SEQUENCE</scope>
    <source>
        <strain evidence="1">R5988</strain>
    </source>
</reference>
<organism evidence="1 2">
    <name type="scientific">Staphylococcus epidermidis</name>
    <dbReference type="NCBI Taxonomy" id="1282"/>
    <lineage>
        <taxon>Bacteria</taxon>
        <taxon>Bacillati</taxon>
        <taxon>Bacillota</taxon>
        <taxon>Bacilli</taxon>
        <taxon>Bacillales</taxon>
        <taxon>Staphylococcaceae</taxon>
        <taxon>Staphylococcus</taxon>
    </lineage>
</organism>
<accession>A0A8X8G2Q4</accession>
<name>A0A8X8G2Q4_STAEP</name>
<dbReference type="Gene3D" id="3.40.960.10">
    <property type="entry name" value="VSR Endonuclease"/>
    <property type="match status" value="1"/>
</dbReference>
<evidence type="ECO:0000313" key="1">
    <source>
        <dbReference type="EMBL" id="MBF2230803.1"/>
    </source>
</evidence>
<dbReference type="RefSeq" id="WP_002504133.1">
    <property type="nucleotide sequence ID" value="NZ_CP064467.1"/>
</dbReference>
<gene>
    <name evidence="1" type="ORF">H3963_10250</name>
</gene>
<dbReference type="EMBL" id="JACGQI010000020">
    <property type="protein sequence ID" value="MBF2230803.1"/>
    <property type="molecule type" value="Genomic_DNA"/>
</dbReference>
<dbReference type="OrthoDB" id="583824at2"/>